<dbReference type="HOGENOM" id="CLU_2798305_0_0_1"/>
<evidence type="ECO:0000313" key="2">
    <source>
        <dbReference type="Proteomes" id="UP000008021"/>
    </source>
</evidence>
<evidence type="ECO:0000313" key="1">
    <source>
        <dbReference type="EnsemblPlants" id="OMERI09G04310.1"/>
    </source>
</evidence>
<reference evidence="1" key="2">
    <citation type="submission" date="2018-05" db="EMBL/GenBank/DDBJ databases">
        <title>OmerRS3 (Oryza meridionalis Reference Sequence Version 3).</title>
        <authorList>
            <person name="Zhang J."/>
            <person name="Kudrna D."/>
            <person name="Lee S."/>
            <person name="Talag J."/>
            <person name="Welchert J."/>
            <person name="Wing R.A."/>
        </authorList>
    </citation>
    <scope>NUCLEOTIDE SEQUENCE [LARGE SCALE GENOMIC DNA]</scope>
    <source>
        <strain evidence="1">cv. OR44</strain>
    </source>
</reference>
<dbReference type="EnsemblPlants" id="OMERI09G04310.1">
    <property type="protein sequence ID" value="OMERI09G04310.1"/>
    <property type="gene ID" value="OMERI09G04310"/>
</dbReference>
<dbReference type="Proteomes" id="UP000008021">
    <property type="component" value="Chromosome 9"/>
</dbReference>
<reference evidence="1" key="1">
    <citation type="submission" date="2015-04" db="UniProtKB">
        <authorList>
            <consortium name="EnsemblPlants"/>
        </authorList>
    </citation>
    <scope>IDENTIFICATION</scope>
</reference>
<accession>A0A0E0EQQ8</accession>
<name>A0A0E0EQQ8_9ORYZ</name>
<keyword evidence="2" id="KW-1185">Reference proteome</keyword>
<protein>
    <submittedName>
        <fullName evidence="1">Uncharacterized protein</fullName>
    </submittedName>
</protein>
<organism evidence="1">
    <name type="scientific">Oryza meridionalis</name>
    <dbReference type="NCBI Taxonomy" id="40149"/>
    <lineage>
        <taxon>Eukaryota</taxon>
        <taxon>Viridiplantae</taxon>
        <taxon>Streptophyta</taxon>
        <taxon>Embryophyta</taxon>
        <taxon>Tracheophyta</taxon>
        <taxon>Spermatophyta</taxon>
        <taxon>Magnoliopsida</taxon>
        <taxon>Liliopsida</taxon>
        <taxon>Poales</taxon>
        <taxon>Poaceae</taxon>
        <taxon>BOP clade</taxon>
        <taxon>Oryzoideae</taxon>
        <taxon>Oryzeae</taxon>
        <taxon>Oryzinae</taxon>
        <taxon>Oryza</taxon>
    </lineage>
</organism>
<dbReference type="Gramene" id="OMERI09G04310.1">
    <property type="protein sequence ID" value="OMERI09G04310.1"/>
    <property type="gene ID" value="OMERI09G04310"/>
</dbReference>
<dbReference type="AlphaFoldDB" id="A0A0E0EQQ8"/>
<sequence length="68" mass="7612">MQLDLLAQCGIGREIAERVLLKDNLTLHLTLPLRPLPILRGYDFNLRCAANVSISDIIKSLLSIKILD</sequence>
<proteinExistence type="predicted"/>